<evidence type="ECO:0000256" key="2">
    <source>
        <dbReference type="ARBA" id="ARBA00022553"/>
    </source>
</evidence>
<sequence>MIKVIIADDQSLLRKSLSQIISIDEKINVIGQAANGKEAIELCKLHHPDIVLMDIEMPEMDGISALKIIKKNYKNTKVIILTTFENTDNIVESFLSQADGYITKDIDPDELITTIKCVGYGLTVIHKSVKNIMVDKFRKMGEGRKKYADILSMEQIDMIKLIVDGKSNKEIAKIFNYTEGTIKNKVSRIYEKLGISDRLQLAVYAVENGIE</sequence>
<evidence type="ECO:0000256" key="1">
    <source>
        <dbReference type="ARBA" id="ARBA00018672"/>
    </source>
</evidence>
<dbReference type="InterPro" id="IPR039420">
    <property type="entry name" value="WalR-like"/>
</dbReference>
<evidence type="ECO:0000256" key="4">
    <source>
        <dbReference type="ARBA" id="ARBA00023125"/>
    </source>
</evidence>
<dbReference type="CDD" id="cd06170">
    <property type="entry name" value="LuxR_C_like"/>
    <property type="match status" value="1"/>
</dbReference>
<dbReference type="SMART" id="SM00448">
    <property type="entry name" value="REC"/>
    <property type="match status" value="1"/>
</dbReference>
<evidence type="ECO:0000259" key="9">
    <source>
        <dbReference type="PROSITE" id="PS50110"/>
    </source>
</evidence>
<dbReference type="Gene3D" id="3.40.50.2300">
    <property type="match status" value="1"/>
</dbReference>
<reference evidence="10 11" key="1">
    <citation type="submission" date="2020-07" db="EMBL/GenBank/DDBJ databases">
        <title>Vallitalea guaymasensis genome.</title>
        <authorList>
            <person name="Postec A."/>
        </authorList>
    </citation>
    <scope>NUCLEOTIDE SEQUENCE [LARGE SCALE GENOMIC DNA]</scope>
    <source>
        <strain evidence="10 11">Ra1766G1</strain>
    </source>
</reference>
<evidence type="ECO:0000256" key="3">
    <source>
        <dbReference type="ARBA" id="ARBA00023015"/>
    </source>
</evidence>
<dbReference type="CDD" id="cd17535">
    <property type="entry name" value="REC_NarL-like"/>
    <property type="match status" value="1"/>
</dbReference>
<accession>A0A8J8M8N8</accession>
<comment type="function">
    <text evidence="6">May play the central regulatory role in sporulation. It may be an element of the effector pathway responsible for the activation of sporulation genes in response to nutritional stress. Spo0A may act in concert with spo0H (a sigma factor) to control the expression of some genes that are critical to the sporulation process.</text>
</comment>
<dbReference type="EMBL" id="CP058561">
    <property type="protein sequence ID" value="QUH28442.1"/>
    <property type="molecule type" value="Genomic_DNA"/>
</dbReference>
<evidence type="ECO:0000256" key="6">
    <source>
        <dbReference type="ARBA" id="ARBA00024867"/>
    </source>
</evidence>
<dbReference type="GO" id="GO:0003677">
    <property type="term" value="F:DNA binding"/>
    <property type="evidence" value="ECO:0007669"/>
    <property type="project" value="UniProtKB-KW"/>
</dbReference>
<dbReference type="AlphaFoldDB" id="A0A8J8M8N8"/>
<dbReference type="Pfam" id="PF00072">
    <property type="entry name" value="Response_reg"/>
    <property type="match status" value="1"/>
</dbReference>
<protein>
    <recommendedName>
        <fullName evidence="1">Stage 0 sporulation protein A homolog</fullName>
    </recommendedName>
</protein>
<dbReference type="GO" id="GO:0000160">
    <property type="term" value="P:phosphorelay signal transduction system"/>
    <property type="evidence" value="ECO:0007669"/>
    <property type="project" value="InterPro"/>
</dbReference>
<dbReference type="InterPro" id="IPR058245">
    <property type="entry name" value="NreC/VraR/RcsB-like_REC"/>
</dbReference>
<dbReference type="SUPFAM" id="SSF52172">
    <property type="entry name" value="CheY-like"/>
    <property type="match status" value="1"/>
</dbReference>
<feature type="domain" description="HTH luxR-type" evidence="8">
    <location>
        <begin position="144"/>
        <end position="209"/>
    </location>
</feature>
<dbReference type="Pfam" id="PF00196">
    <property type="entry name" value="GerE"/>
    <property type="match status" value="1"/>
</dbReference>
<dbReference type="GO" id="GO:0006355">
    <property type="term" value="P:regulation of DNA-templated transcription"/>
    <property type="evidence" value="ECO:0007669"/>
    <property type="project" value="InterPro"/>
</dbReference>
<dbReference type="PROSITE" id="PS00622">
    <property type="entry name" value="HTH_LUXR_1"/>
    <property type="match status" value="1"/>
</dbReference>
<keyword evidence="3" id="KW-0805">Transcription regulation</keyword>
<keyword evidence="11" id="KW-1185">Reference proteome</keyword>
<feature type="modified residue" description="4-aspartylphosphate" evidence="7">
    <location>
        <position position="54"/>
    </location>
</feature>
<feature type="domain" description="Response regulatory" evidence="9">
    <location>
        <begin position="3"/>
        <end position="119"/>
    </location>
</feature>
<dbReference type="PANTHER" id="PTHR43214:SF43">
    <property type="entry name" value="TWO-COMPONENT RESPONSE REGULATOR"/>
    <property type="match status" value="1"/>
</dbReference>
<organism evidence="10 11">
    <name type="scientific">Vallitalea guaymasensis</name>
    <dbReference type="NCBI Taxonomy" id="1185412"/>
    <lineage>
        <taxon>Bacteria</taxon>
        <taxon>Bacillati</taxon>
        <taxon>Bacillota</taxon>
        <taxon>Clostridia</taxon>
        <taxon>Lachnospirales</taxon>
        <taxon>Vallitaleaceae</taxon>
        <taxon>Vallitalea</taxon>
    </lineage>
</organism>
<evidence type="ECO:0000313" key="11">
    <source>
        <dbReference type="Proteomes" id="UP000677305"/>
    </source>
</evidence>
<evidence type="ECO:0000313" key="10">
    <source>
        <dbReference type="EMBL" id="QUH28442.1"/>
    </source>
</evidence>
<evidence type="ECO:0000256" key="7">
    <source>
        <dbReference type="PROSITE-ProRule" id="PRU00169"/>
    </source>
</evidence>
<dbReference type="PRINTS" id="PR00038">
    <property type="entry name" value="HTHLUXR"/>
</dbReference>
<evidence type="ECO:0000259" key="8">
    <source>
        <dbReference type="PROSITE" id="PS50043"/>
    </source>
</evidence>
<dbReference type="InterPro" id="IPR016032">
    <property type="entry name" value="Sig_transdc_resp-reg_C-effctor"/>
</dbReference>
<dbReference type="InterPro" id="IPR011006">
    <property type="entry name" value="CheY-like_superfamily"/>
</dbReference>
<dbReference type="InterPro" id="IPR000792">
    <property type="entry name" value="Tscrpt_reg_LuxR_C"/>
</dbReference>
<keyword evidence="4" id="KW-0238">DNA-binding</keyword>
<dbReference type="PROSITE" id="PS50110">
    <property type="entry name" value="RESPONSE_REGULATORY"/>
    <property type="match status" value="1"/>
</dbReference>
<dbReference type="InterPro" id="IPR001789">
    <property type="entry name" value="Sig_transdc_resp-reg_receiver"/>
</dbReference>
<evidence type="ECO:0000256" key="5">
    <source>
        <dbReference type="ARBA" id="ARBA00023163"/>
    </source>
</evidence>
<dbReference type="PANTHER" id="PTHR43214">
    <property type="entry name" value="TWO-COMPONENT RESPONSE REGULATOR"/>
    <property type="match status" value="1"/>
</dbReference>
<proteinExistence type="predicted"/>
<dbReference type="PROSITE" id="PS50043">
    <property type="entry name" value="HTH_LUXR_2"/>
    <property type="match status" value="1"/>
</dbReference>
<dbReference type="Proteomes" id="UP000677305">
    <property type="component" value="Chromosome"/>
</dbReference>
<keyword evidence="2 7" id="KW-0597">Phosphoprotein</keyword>
<keyword evidence="5" id="KW-0804">Transcription</keyword>
<dbReference type="SUPFAM" id="SSF46894">
    <property type="entry name" value="C-terminal effector domain of the bipartite response regulators"/>
    <property type="match status" value="1"/>
</dbReference>
<gene>
    <name evidence="10" type="ORF">HYG85_05695</name>
</gene>
<dbReference type="SMART" id="SM00421">
    <property type="entry name" value="HTH_LUXR"/>
    <property type="match status" value="1"/>
</dbReference>
<dbReference type="KEGG" id="vgu:HYG85_05695"/>
<dbReference type="RefSeq" id="WP_212692667.1">
    <property type="nucleotide sequence ID" value="NZ_CAJXUH010000008.1"/>
</dbReference>
<name>A0A8J8M8N8_9FIRM</name>